<dbReference type="PANTHER" id="PTHR43781:SF1">
    <property type="entry name" value="SACCHAROPINE DEHYDROGENASE"/>
    <property type="match status" value="1"/>
</dbReference>
<sequence length="366" mass="37976">MTTSRIVLFGATGFTGRLTAQALLMLGARPLLVGRDQTRLDAFAASLPVALPTAVADAGRSESLARLLNAGDVLISTVGPFTRWGEGAVAAATEAGAVYLDSAGEPTFIKRIFQRYGPAAATRQAALITAFGYDYVPGNVAAALALRKAGAEAVRVDVGYFVRGNMAKRASAGTRASALGVVLEPMYGFREGRIVREHGRTRQFAVGGRRRHGISMGASEHFALPRAFPGLREVNVYLGWLGGLTRAAGVLARATPVLAALPGAKRVTEAMADRVIRLGNRGRAVDASISSQTVAEAYNQDGRLLASVQLDGGDPYDFTARILAWAATTALADGVKGTGALGPVEAFGLDALLDGCSGAGLHLSPA</sequence>
<proteinExistence type="predicted"/>
<feature type="domain" description="Saccharopine dehydrogenase NADP binding" evidence="1">
    <location>
        <begin position="6"/>
        <end position="104"/>
    </location>
</feature>
<gene>
    <name evidence="2" type="ORF">ACFYXI_36310</name>
</gene>
<accession>A0ABW6T1A5</accession>
<dbReference type="InterPro" id="IPR036291">
    <property type="entry name" value="NAD(P)-bd_dom_sf"/>
</dbReference>
<organism evidence="2 3">
    <name type="scientific">Microtetraspora malaysiensis</name>
    <dbReference type="NCBI Taxonomy" id="161358"/>
    <lineage>
        <taxon>Bacteria</taxon>
        <taxon>Bacillati</taxon>
        <taxon>Actinomycetota</taxon>
        <taxon>Actinomycetes</taxon>
        <taxon>Streptosporangiales</taxon>
        <taxon>Streptosporangiaceae</taxon>
        <taxon>Microtetraspora</taxon>
    </lineage>
</organism>
<dbReference type="InterPro" id="IPR005097">
    <property type="entry name" value="Sacchrp_dh_NADP-bd"/>
</dbReference>
<dbReference type="PANTHER" id="PTHR43781">
    <property type="entry name" value="SACCHAROPINE DEHYDROGENASE"/>
    <property type="match status" value="1"/>
</dbReference>
<dbReference type="Gene3D" id="3.40.50.720">
    <property type="entry name" value="NAD(P)-binding Rossmann-like Domain"/>
    <property type="match status" value="1"/>
</dbReference>
<dbReference type="EMBL" id="JBIASD010000039">
    <property type="protein sequence ID" value="MFF3671065.1"/>
    <property type="molecule type" value="Genomic_DNA"/>
</dbReference>
<protein>
    <submittedName>
        <fullName evidence="2">Saccharopine dehydrogenase NADP-binding domain-containing protein</fullName>
    </submittedName>
</protein>
<name>A0ABW6T1A5_9ACTN</name>
<reference evidence="2 3" key="1">
    <citation type="submission" date="2024-10" db="EMBL/GenBank/DDBJ databases">
        <title>The Natural Products Discovery Center: Release of the First 8490 Sequenced Strains for Exploring Actinobacteria Biosynthetic Diversity.</title>
        <authorList>
            <person name="Kalkreuter E."/>
            <person name="Kautsar S.A."/>
            <person name="Yang D."/>
            <person name="Bader C.D."/>
            <person name="Teijaro C.N."/>
            <person name="Fluegel L."/>
            <person name="Davis C.M."/>
            <person name="Simpson J.R."/>
            <person name="Lauterbach L."/>
            <person name="Steele A.D."/>
            <person name="Gui C."/>
            <person name="Meng S."/>
            <person name="Li G."/>
            <person name="Viehrig K."/>
            <person name="Ye F."/>
            <person name="Su P."/>
            <person name="Kiefer A.F."/>
            <person name="Nichols A."/>
            <person name="Cepeda A.J."/>
            <person name="Yan W."/>
            <person name="Fan B."/>
            <person name="Jiang Y."/>
            <person name="Adhikari A."/>
            <person name="Zheng C.-J."/>
            <person name="Schuster L."/>
            <person name="Cowan T.M."/>
            <person name="Smanski M.J."/>
            <person name="Chevrette M.G."/>
            <person name="De Carvalho L.P.S."/>
            <person name="Shen B."/>
        </authorList>
    </citation>
    <scope>NUCLEOTIDE SEQUENCE [LARGE SCALE GENOMIC DNA]</scope>
    <source>
        <strain evidence="2 3">NPDC002173</strain>
    </source>
</reference>
<comment type="caution">
    <text evidence="2">The sequence shown here is derived from an EMBL/GenBank/DDBJ whole genome shotgun (WGS) entry which is preliminary data.</text>
</comment>
<evidence type="ECO:0000313" key="2">
    <source>
        <dbReference type="EMBL" id="MFF3671065.1"/>
    </source>
</evidence>
<evidence type="ECO:0000259" key="1">
    <source>
        <dbReference type="Pfam" id="PF03435"/>
    </source>
</evidence>
<dbReference type="SUPFAM" id="SSF51735">
    <property type="entry name" value="NAD(P)-binding Rossmann-fold domains"/>
    <property type="match status" value="1"/>
</dbReference>
<keyword evidence="3" id="KW-1185">Reference proteome</keyword>
<evidence type="ECO:0000313" key="3">
    <source>
        <dbReference type="Proteomes" id="UP001602013"/>
    </source>
</evidence>
<dbReference type="Pfam" id="PF03435">
    <property type="entry name" value="Sacchrp_dh_NADP"/>
    <property type="match status" value="1"/>
</dbReference>
<dbReference type="Proteomes" id="UP001602013">
    <property type="component" value="Unassembled WGS sequence"/>
</dbReference>
<dbReference type="RefSeq" id="WP_387417262.1">
    <property type="nucleotide sequence ID" value="NZ_JBIASD010000039.1"/>
</dbReference>